<evidence type="ECO:0000313" key="1">
    <source>
        <dbReference type="EMBL" id="JAT84328.1"/>
    </source>
</evidence>
<dbReference type="EMBL" id="GDQN01006726">
    <property type="protein sequence ID" value="JAT84328.1"/>
    <property type="molecule type" value="Transcribed_RNA"/>
</dbReference>
<dbReference type="AlphaFoldDB" id="A0A1E1WBF1"/>
<gene>
    <name evidence="1" type="ORF">g.17204</name>
</gene>
<reference evidence="1" key="1">
    <citation type="submission" date="2015-09" db="EMBL/GenBank/DDBJ databases">
        <title>De novo assembly of Pectinophora gossypiella (Pink Bollworm) gut transcriptome.</title>
        <authorList>
            <person name="Tassone E.E."/>
        </authorList>
    </citation>
    <scope>NUCLEOTIDE SEQUENCE</scope>
</reference>
<feature type="non-terminal residue" evidence="1">
    <location>
        <position position="1"/>
    </location>
</feature>
<organism evidence="1">
    <name type="scientific">Pectinophora gossypiella</name>
    <name type="common">Cotton pink bollworm</name>
    <name type="synonym">Depressaria gossypiella</name>
    <dbReference type="NCBI Taxonomy" id="13191"/>
    <lineage>
        <taxon>Eukaryota</taxon>
        <taxon>Metazoa</taxon>
        <taxon>Ecdysozoa</taxon>
        <taxon>Arthropoda</taxon>
        <taxon>Hexapoda</taxon>
        <taxon>Insecta</taxon>
        <taxon>Pterygota</taxon>
        <taxon>Neoptera</taxon>
        <taxon>Endopterygota</taxon>
        <taxon>Lepidoptera</taxon>
        <taxon>Glossata</taxon>
        <taxon>Ditrysia</taxon>
        <taxon>Gelechioidea</taxon>
        <taxon>Gelechiidae</taxon>
        <taxon>Apatetrinae</taxon>
        <taxon>Pectinophora</taxon>
    </lineage>
</organism>
<feature type="non-terminal residue" evidence="1">
    <location>
        <position position="296"/>
    </location>
</feature>
<sequence>STQAVANLNLLTTKESSFEIKSLPDISIDISSQPPNSLLMDTCSPFNIEASSQITSPLSLSSPTLLPKTSCPFTPSVLASNAQALSYNSSQCSLSSTNPILSTAILPSSLQKPSLCPTVESITIPSKTSTGSQCSPSSKSCCNISPPQTPKLLKQSCETLPSAFFVTPETAYTMPSNLLQSQIDSLKGKPLMDANVQYIQNPQVNTLPLVTLNCEPLRPTLASNPNTKSQSLDLKCPNKLTPLQTSSTMLPLNDLSRLLQQPFLKMSPILDTPEVVNTPCGLTINQSPTCFNTCPL</sequence>
<accession>A0A1E1WBF1</accession>
<name>A0A1E1WBF1_PECGO</name>
<protein>
    <submittedName>
        <fullName evidence="1">Uncharacterized protein</fullName>
    </submittedName>
</protein>
<proteinExistence type="predicted"/>